<evidence type="ECO:0008006" key="4">
    <source>
        <dbReference type="Google" id="ProtNLM"/>
    </source>
</evidence>
<evidence type="ECO:0000256" key="1">
    <source>
        <dbReference type="SAM" id="Phobius"/>
    </source>
</evidence>
<gene>
    <name evidence="2" type="ORF">A2372_02265</name>
</gene>
<dbReference type="InterPro" id="IPR045584">
    <property type="entry name" value="Pilin-like"/>
</dbReference>
<dbReference type="STRING" id="1802559.A2372_02265"/>
<organism evidence="2 3">
    <name type="scientific">Candidatus Wolfebacteria bacterium RIFOXYB1_FULL_54_12</name>
    <dbReference type="NCBI Taxonomy" id="1802559"/>
    <lineage>
        <taxon>Bacteria</taxon>
        <taxon>Candidatus Wolfeibacteriota</taxon>
    </lineage>
</organism>
<evidence type="ECO:0000313" key="3">
    <source>
        <dbReference type="Proteomes" id="UP000176422"/>
    </source>
</evidence>
<keyword evidence="1" id="KW-0812">Transmembrane</keyword>
<dbReference type="EMBL" id="MGIT01000001">
    <property type="protein sequence ID" value="OGM93207.1"/>
    <property type="molecule type" value="Genomic_DNA"/>
</dbReference>
<dbReference type="PROSITE" id="PS00409">
    <property type="entry name" value="PROKAR_NTER_METHYL"/>
    <property type="match status" value="1"/>
</dbReference>
<keyword evidence="1" id="KW-1133">Transmembrane helix</keyword>
<dbReference type="NCBIfam" id="TIGR02532">
    <property type="entry name" value="IV_pilin_GFxxxE"/>
    <property type="match status" value="1"/>
</dbReference>
<dbReference type="Gene3D" id="3.30.700.10">
    <property type="entry name" value="Glycoprotein, Type 4 Pilin"/>
    <property type="match status" value="1"/>
</dbReference>
<dbReference type="InterPro" id="IPR012902">
    <property type="entry name" value="N_methyl_site"/>
</dbReference>
<sequence length="223" mass="24103">MNMAFEQKQKMQRGFTLIELIVAFGIFAILVTIASGSFVRSLRIQRVSLQLMAVNDNMAITLEQMTREMRTGYNFCTNTANLSAADPSVQAQCAALGNGEIQFVTAGNVLVRYRLKDESIQKGVGIAAWDPTTPPATVCDEGEFDAANGVCYRTMTADTIKVSAVDFRALHNDTEVAPLYPPRIVLSFAITSSDPLVEAFANPVTIQTTVSARCGMGSCPSDS</sequence>
<keyword evidence="1" id="KW-0472">Membrane</keyword>
<comment type="caution">
    <text evidence="2">The sequence shown here is derived from an EMBL/GenBank/DDBJ whole genome shotgun (WGS) entry which is preliminary data.</text>
</comment>
<dbReference type="SUPFAM" id="SSF54523">
    <property type="entry name" value="Pili subunits"/>
    <property type="match status" value="1"/>
</dbReference>
<protein>
    <recommendedName>
        <fullName evidence="4">Type II secretion system protein J</fullName>
    </recommendedName>
</protein>
<feature type="transmembrane region" description="Helical" evidence="1">
    <location>
        <begin position="20"/>
        <end position="39"/>
    </location>
</feature>
<dbReference type="Pfam" id="PF07963">
    <property type="entry name" value="N_methyl"/>
    <property type="match status" value="1"/>
</dbReference>
<dbReference type="Proteomes" id="UP000176422">
    <property type="component" value="Unassembled WGS sequence"/>
</dbReference>
<accession>A0A1F8DXE0</accession>
<reference evidence="2 3" key="1">
    <citation type="journal article" date="2016" name="Nat. Commun.">
        <title>Thousands of microbial genomes shed light on interconnected biogeochemical processes in an aquifer system.</title>
        <authorList>
            <person name="Anantharaman K."/>
            <person name="Brown C.T."/>
            <person name="Hug L.A."/>
            <person name="Sharon I."/>
            <person name="Castelle C.J."/>
            <person name="Probst A.J."/>
            <person name="Thomas B.C."/>
            <person name="Singh A."/>
            <person name="Wilkins M.J."/>
            <person name="Karaoz U."/>
            <person name="Brodie E.L."/>
            <person name="Williams K.H."/>
            <person name="Hubbard S.S."/>
            <person name="Banfield J.F."/>
        </authorList>
    </citation>
    <scope>NUCLEOTIDE SEQUENCE [LARGE SCALE GENOMIC DNA]</scope>
</reference>
<name>A0A1F8DXE0_9BACT</name>
<dbReference type="AlphaFoldDB" id="A0A1F8DXE0"/>
<proteinExistence type="predicted"/>
<evidence type="ECO:0000313" key="2">
    <source>
        <dbReference type="EMBL" id="OGM93207.1"/>
    </source>
</evidence>